<evidence type="ECO:0000256" key="5">
    <source>
        <dbReference type="ARBA" id="ARBA00023201"/>
    </source>
</evidence>
<sequence length="330" mass="36590">MLPSASRPSHLQQSSVTFTPPSSTYSLLPSEVRIHTRCLPPSSRAAHLPPSAVQPLTAASFLDLLNRSRSILDRLLDPGLIGEVALAAARRAAGSCRRARRRRSPAWRTPASCGSSRVHGALPLPTCIHHLAFAFAFAFAFLRSLDAPLGDQSLSEIYHAGLGQVQEYLLSPLFFASIGFAIPFLELWNGTIVWRGICYSLLMAVGKLLVGGWILFWDPLVTVFAKPSRGIVSLPSKRQWRRQQHQEVAHTTETLAMPSKDALEGCHSRSIQRSRGRRAIRRRITPATSSPWHCARSSVARLGSRRPRRNSYPHRSGCAQHRQRGERHSP</sequence>
<evidence type="ECO:0000256" key="1">
    <source>
        <dbReference type="ARBA" id="ARBA00022448"/>
    </source>
</evidence>
<keyword evidence="3" id="KW-0915">Sodium</keyword>
<proteinExistence type="predicted"/>
<evidence type="ECO:0000256" key="4">
    <source>
        <dbReference type="ARBA" id="ARBA00023065"/>
    </source>
</evidence>
<name>A0A165I0X7_9BASI</name>
<dbReference type="GO" id="GO:0015297">
    <property type="term" value="F:antiporter activity"/>
    <property type="evidence" value="ECO:0007669"/>
    <property type="project" value="UniProtKB-KW"/>
</dbReference>
<keyword evidence="7" id="KW-1133">Transmembrane helix</keyword>
<reference evidence="8 9" key="1">
    <citation type="journal article" date="2016" name="Mol. Biol. Evol.">
        <title>Comparative Genomics of Early-Diverging Mushroom-Forming Fungi Provides Insights into the Origins of Lignocellulose Decay Capabilities.</title>
        <authorList>
            <person name="Nagy L.G."/>
            <person name="Riley R."/>
            <person name="Tritt A."/>
            <person name="Adam C."/>
            <person name="Daum C."/>
            <person name="Floudas D."/>
            <person name="Sun H."/>
            <person name="Yadav J.S."/>
            <person name="Pangilinan J."/>
            <person name="Larsson K.H."/>
            <person name="Matsuura K."/>
            <person name="Barry K."/>
            <person name="Labutti K."/>
            <person name="Kuo R."/>
            <person name="Ohm R.A."/>
            <person name="Bhattacharya S.S."/>
            <person name="Shirouzu T."/>
            <person name="Yoshinaga Y."/>
            <person name="Martin F.M."/>
            <person name="Grigoriev I.V."/>
            <person name="Hibbett D.S."/>
        </authorList>
    </citation>
    <scope>NUCLEOTIDE SEQUENCE [LARGE SCALE GENOMIC DNA]</scope>
    <source>
        <strain evidence="8 9">HHB12733</strain>
    </source>
</reference>
<evidence type="ECO:0000256" key="3">
    <source>
        <dbReference type="ARBA" id="ARBA00023053"/>
    </source>
</evidence>
<dbReference type="GO" id="GO:0006814">
    <property type="term" value="P:sodium ion transport"/>
    <property type="evidence" value="ECO:0007669"/>
    <property type="project" value="UniProtKB-KW"/>
</dbReference>
<dbReference type="OrthoDB" id="1288932at2759"/>
<dbReference type="Proteomes" id="UP000076842">
    <property type="component" value="Unassembled WGS sequence"/>
</dbReference>
<feature type="compositionally biased region" description="Basic residues" evidence="6">
    <location>
        <begin position="303"/>
        <end position="312"/>
    </location>
</feature>
<keyword evidence="1" id="KW-0813">Transport</keyword>
<dbReference type="PANTHER" id="PTHR43562:SF3">
    <property type="entry name" value="SODIUM ION_PROTON EXCHANGER (EUROFUNG)"/>
    <property type="match status" value="1"/>
</dbReference>
<keyword evidence="4" id="KW-0406">Ion transport</keyword>
<keyword evidence="9" id="KW-1185">Reference proteome</keyword>
<dbReference type="Gene3D" id="1.20.1530.20">
    <property type="match status" value="1"/>
</dbReference>
<dbReference type="InParanoid" id="A0A165I0X7"/>
<dbReference type="AlphaFoldDB" id="A0A165I0X7"/>
<keyword evidence="7" id="KW-0812">Transmembrane</keyword>
<evidence type="ECO:0000313" key="8">
    <source>
        <dbReference type="EMBL" id="KZT59993.1"/>
    </source>
</evidence>
<evidence type="ECO:0008006" key="10">
    <source>
        <dbReference type="Google" id="ProtNLM"/>
    </source>
</evidence>
<dbReference type="EMBL" id="KV423935">
    <property type="protein sequence ID" value="KZT59993.1"/>
    <property type="molecule type" value="Genomic_DNA"/>
</dbReference>
<dbReference type="InterPro" id="IPR038770">
    <property type="entry name" value="Na+/solute_symporter_sf"/>
</dbReference>
<accession>A0A165I0X7</accession>
<gene>
    <name evidence="8" type="ORF">CALCODRAFT_158459</name>
</gene>
<feature type="transmembrane region" description="Helical" evidence="7">
    <location>
        <begin position="197"/>
        <end position="217"/>
    </location>
</feature>
<keyword evidence="5" id="KW-0739">Sodium transport</keyword>
<keyword evidence="7" id="KW-0472">Membrane</keyword>
<keyword evidence="2" id="KW-0050">Antiport</keyword>
<protein>
    <recommendedName>
        <fullName evidence="10">Cation/H+ exchanger domain-containing protein</fullName>
    </recommendedName>
</protein>
<evidence type="ECO:0000256" key="6">
    <source>
        <dbReference type="SAM" id="MobiDB-lite"/>
    </source>
</evidence>
<evidence type="ECO:0000313" key="9">
    <source>
        <dbReference type="Proteomes" id="UP000076842"/>
    </source>
</evidence>
<feature type="compositionally biased region" description="Basic residues" evidence="6">
    <location>
        <begin position="321"/>
        <end position="330"/>
    </location>
</feature>
<evidence type="ECO:0000256" key="7">
    <source>
        <dbReference type="SAM" id="Phobius"/>
    </source>
</evidence>
<dbReference type="PANTHER" id="PTHR43562">
    <property type="entry name" value="NAPA-TYPE SODIUM/HYDROGEN ANTIPORTER"/>
    <property type="match status" value="1"/>
</dbReference>
<organism evidence="8 9">
    <name type="scientific">Calocera cornea HHB12733</name>
    <dbReference type="NCBI Taxonomy" id="1353952"/>
    <lineage>
        <taxon>Eukaryota</taxon>
        <taxon>Fungi</taxon>
        <taxon>Dikarya</taxon>
        <taxon>Basidiomycota</taxon>
        <taxon>Agaricomycotina</taxon>
        <taxon>Dacrymycetes</taxon>
        <taxon>Dacrymycetales</taxon>
        <taxon>Dacrymycetaceae</taxon>
        <taxon>Calocera</taxon>
    </lineage>
</organism>
<feature type="compositionally biased region" description="Polar residues" evidence="6">
    <location>
        <begin position="1"/>
        <end position="18"/>
    </location>
</feature>
<feature type="transmembrane region" description="Helical" evidence="7">
    <location>
        <begin position="165"/>
        <end position="185"/>
    </location>
</feature>
<feature type="transmembrane region" description="Helical" evidence="7">
    <location>
        <begin position="127"/>
        <end position="145"/>
    </location>
</feature>
<evidence type="ECO:0000256" key="2">
    <source>
        <dbReference type="ARBA" id="ARBA00022449"/>
    </source>
</evidence>
<feature type="region of interest" description="Disordered" evidence="6">
    <location>
        <begin position="1"/>
        <end position="23"/>
    </location>
</feature>
<feature type="region of interest" description="Disordered" evidence="6">
    <location>
        <begin position="297"/>
        <end position="330"/>
    </location>
</feature>